<dbReference type="Proteomes" id="UP001595898">
    <property type="component" value="Unassembled WGS sequence"/>
</dbReference>
<dbReference type="NCBIfam" id="TIGR00149">
    <property type="entry name" value="TIGR00149_YjbQ"/>
    <property type="match status" value="1"/>
</dbReference>
<proteinExistence type="inferred from homology"/>
<dbReference type="InterPro" id="IPR035917">
    <property type="entry name" value="YjbQ-like_sf"/>
</dbReference>
<dbReference type="SUPFAM" id="SSF111038">
    <property type="entry name" value="YjbQ-like"/>
    <property type="match status" value="1"/>
</dbReference>
<evidence type="ECO:0000313" key="3">
    <source>
        <dbReference type="Proteomes" id="UP001595898"/>
    </source>
</evidence>
<dbReference type="PANTHER" id="PTHR30615">
    <property type="entry name" value="UNCHARACTERIZED PROTEIN YJBQ-RELATED"/>
    <property type="match status" value="1"/>
</dbReference>
<name>A0ABD5PTP2_9EURY</name>
<keyword evidence="3" id="KW-1185">Reference proteome</keyword>
<dbReference type="AlphaFoldDB" id="A0ABD5PTP2"/>
<dbReference type="Gene3D" id="2.60.120.460">
    <property type="entry name" value="YjbQ-like"/>
    <property type="match status" value="1"/>
</dbReference>
<dbReference type="RefSeq" id="WP_250138591.1">
    <property type="nucleotide sequence ID" value="NZ_JALIQP010000001.1"/>
</dbReference>
<dbReference type="EMBL" id="JBHSFA010000009">
    <property type="protein sequence ID" value="MFC4543635.1"/>
    <property type="molecule type" value="Genomic_DNA"/>
</dbReference>
<comment type="similarity">
    <text evidence="1">Belongs to the UPF0047 family.</text>
</comment>
<evidence type="ECO:0000313" key="2">
    <source>
        <dbReference type="EMBL" id="MFC4543635.1"/>
    </source>
</evidence>
<accession>A0ABD5PTP2</accession>
<gene>
    <name evidence="2" type="ORF">ACFO5R_17045</name>
</gene>
<reference evidence="2 3" key="1">
    <citation type="journal article" date="2019" name="Int. J. Syst. Evol. Microbiol.">
        <title>The Global Catalogue of Microorganisms (GCM) 10K type strain sequencing project: providing services to taxonomists for standard genome sequencing and annotation.</title>
        <authorList>
            <consortium name="The Broad Institute Genomics Platform"/>
            <consortium name="The Broad Institute Genome Sequencing Center for Infectious Disease"/>
            <person name="Wu L."/>
            <person name="Ma J."/>
        </authorList>
    </citation>
    <scope>NUCLEOTIDE SEQUENCE [LARGE SCALE GENOMIC DNA]</scope>
    <source>
        <strain evidence="2 3">WLHS5</strain>
    </source>
</reference>
<dbReference type="InterPro" id="IPR001602">
    <property type="entry name" value="UPF0047_YjbQ-like"/>
</dbReference>
<sequence>MGHATFSVETDARLTTVDVTDRIAAAVPDDLETGTCTAFVQHTTAGLVVQEDEPRLRGDIESFLRDLVPDEGHAHDELDDNADSHLRAAVVGPDVTIPVENGRLALGTWQSVLFVECDGPRTRTVSVTTIGDGS</sequence>
<protein>
    <submittedName>
        <fullName evidence="2">Secondary thiamine-phosphate synthase enzyme YjbQ</fullName>
    </submittedName>
</protein>
<dbReference type="PIRSF" id="PIRSF004681">
    <property type="entry name" value="UCP004681"/>
    <property type="match status" value="1"/>
</dbReference>
<dbReference type="Pfam" id="PF01894">
    <property type="entry name" value="YjbQ"/>
    <property type="match status" value="1"/>
</dbReference>
<comment type="caution">
    <text evidence="2">The sequence shown here is derived from an EMBL/GenBank/DDBJ whole genome shotgun (WGS) entry which is preliminary data.</text>
</comment>
<dbReference type="PANTHER" id="PTHR30615:SF8">
    <property type="entry name" value="UPF0047 PROTEIN C4A8.02C"/>
    <property type="match status" value="1"/>
</dbReference>
<organism evidence="2 3">
    <name type="scientific">Halosolutus amylolyticus</name>
    <dbReference type="NCBI Taxonomy" id="2932267"/>
    <lineage>
        <taxon>Archaea</taxon>
        <taxon>Methanobacteriati</taxon>
        <taxon>Methanobacteriota</taxon>
        <taxon>Stenosarchaea group</taxon>
        <taxon>Halobacteria</taxon>
        <taxon>Halobacteriales</taxon>
        <taxon>Natrialbaceae</taxon>
        <taxon>Halosolutus</taxon>
    </lineage>
</organism>
<evidence type="ECO:0000256" key="1">
    <source>
        <dbReference type="ARBA" id="ARBA00005534"/>
    </source>
</evidence>